<dbReference type="Pfam" id="PF14759">
    <property type="entry name" value="Reductase_C"/>
    <property type="match status" value="1"/>
</dbReference>
<dbReference type="InterPro" id="IPR023753">
    <property type="entry name" value="FAD/NAD-binding_dom"/>
</dbReference>
<dbReference type="Pfam" id="PF07992">
    <property type="entry name" value="Pyr_redox_2"/>
    <property type="match status" value="1"/>
</dbReference>
<keyword evidence="3" id="KW-0274">FAD</keyword>
<dbReference type="PANTHER" id="PTHR43557:SF2">
    <property type="entry name" value="RIESKE DOMAIN-CONTAINING PROTEIN-RELATED"/>
    <property type="match status" value="1"/>
</dbReference>
<gene>
    <name evidence="7" type="ORF">JT362_20365</name>
</gene>
<keyword evidence="4" id="KW-0560">Oxidoreductase</keyword>
<evidence type="ECO:0000256" key="1">
    <source>
        <dbReference type="ARBA" id="ARBA00001974"/>
    </source>
</evidence>
<evidence type="ECO:0000313" key="8">
    <source>
        <dbReference type="Proteomes" id="UP001156441"/>
    </source>
</evidence>
<dbReference type="Gene3D" id="3.30.390.30">
    <property type="match status" value="1"/>
</dbReference>
<dbReference type="SUPFAM" id="SSF51905">
    <property type="entry name" value="FAD/NAD(P)-binding domain"/>
    <property type="match status" value="1"/>
</dbReference>
<protein>
    <submittedName>
        <fullName evidence="7">FAD-dependent oxidoreductase</fullName>
    </submittedName>
</protein>
<dbReference type="Proteomes" id="UP001156441">
    <property type="component" value="Unassembled WGS sequence"/>
</dbReference>
<organism evidence="7 8">
    <name type="scientific">Actinophytocola gossypii</name>
    <dbReference type="NCBI Taxonomy" id="2812003"/>
    <lineage>
        <taxon>Bacteria</taxon>
        <taxon>Bacillati</taxon>
        <taxon>Actinomycetota</taxon>
        <taxon>Actinomycetes</taxon>
        <taxon>Pseudonocardiales</taxon>
        <taxon>Pseudonocardiaceae</taxon>
    </lineage>
</organism>
<keyword evidence="2" id="KW-0285">Flavoprotein</keyword>
<dbReference type="InterPro" id="IPR050446">
    <property type="entry name" value="FAD-oxidoreductase/Apoptosis"/>
</dbReference>
<accession>A0ABT2JC84</accession>
<evidence type="ECO:0000256" key="4">
    <source>
        <dbReference type="ARBA" id="ARBA00023002"/>
    </source>
</evidence>
<evidence type="ECO:0000259" key="5">
    <source>
        <dbReference type="Pfam" id="PF07992"/>
    </source>
</evidence>
<feature type="domain" description="Reductase C-terminal" evidence="6">
    <location>
        <begin position="314"/>
        <end position="379"/>
    </location>
</feature>
<comment type="cofactor">
    <cofactor evidence="1">
        <name>FAD</name>
        <dbReference type="ChEBI" id="CHEBI:57692"/>
    </cofactor>
</comment>
<dbReference type="PANTHER" id="PTHR43557">
    <property type="entry name" value="APOPTOSIS-INDUCING FACTOR 1"/>
    <property type="match status" value="1"/>
</dbReference>
<dbReference type="Gene3D" id="3.50.50.60">
    <property type="entry name" value="FAD/NAD(P)-binding domain"/>
    <property type="match status" value="2"/>
</dbReference>
<dbReference type="InterPro" id="IPR036188">
    <property type="entry name" value="FAD/NAD-bd_sf"/>
</dbReference>
<dbReference type="InterPro" id="IPR016156">
    <property type="entry name" value="FAD/NAD-linked_Rdtase_dimer_sf"/>
</dbReference>
<sequence length="380" mass="39624">MSMGRIAVVGAGLAGLRTVERLRRLGHAGPVTLVGAEEHPPYDRPPLSKAVLASPEAARPPLREEDYAALDVDLRLGTHATGVDGHRLLLSSGEVEFDRLVVATGVRPRRPAVFDGWSGVHVLRDWADCVGLRTALAAGRSLVVVGAGVLGCEVAATARGLGLDVSVVERLAHPLPLGPAVGAHLAALHRANGVTLRCGAEVTGLKGDGRVAGVELADGTVLPADVVVVAVGSTPNTEWLSGSDVPVDDGVLCDRTGRTARPDVWAAGDVARMPHPWRAGTVRFEHWTGAVDTAGLVAANLLADEPKPLAAVPYFWTDQYGLRLQAIGLPDPADEFEVVQGAVEDGKFLAHYRRDGVLTGAAAMGMPGPLAKTRRLIGTG</sequence>
<evidence type="ECO:0000256" key="2">
    <source>
        <dbReference type="ARBA" id="ARBA00022630"/>
    </source>
</evidence>
<feature type="domain" description="FAD/NAD(P)-binding" evidence="5">
    <location>
        <begin position="5"/>
        <end position="293"/>
    </location>
</feature>
<dbReference type="SUPFAM" id="SSF55424">
    <property type="entry name" value="FAD/NAD-linked reductases, dimerisation (C-terminal) domain"/>
    <property type="match status" value="1"/>
</dbReference>
<dbReference type="EMBL" id="JAFFZE010000015">
    <property type="protein sequence ID" value="MCT2585480.1"/>
    <property type="molecule type" value="Genomic_DNA"/>
</dbReference>
<dbReference type="PRINTS" id="PR00469">
    <property type="entry name" value="PNDRDTASEII"/>
</dbReference>
<name>A0ABT2JC84_9PSEU</name>
<dbReference type="PRINTS" id="PR00368">
    <property type="entry name" value="FADPNR"/>
</dbReference>
<evidence type="ECO:0000313" key="7">
    <source>
        <dbReference type="EMBL" id="MCT2585480.1"/>
    </source>
</evidence>
<evidence type="ECO:0000256" key="3">
    <source>
        <dbReference type="ARBA" id="ARBA00022827"/>
    </source>
</evidence>
<proteinExistence type="predicted"/>
<evidence type="ECO:0000259" key="6">
    <source>
        <dbReference type="Pfam" id="PF14759"/>
    </source>
</evidence>
<keyword evidence="8" id="KW-1185">Reference proteome</keyword>
<dbReference type="InterPro" id="IPR028202">
    <property type="entry name" value="Reductase_C"/>
</dbReference>
<comment type="caution">
    <text evidence="7">The sequence shown here is derived from an EMBL/GenBank/DDBJ whole genome shotgun (WGS) entry which is preliminary data.</text>
</comment>
<reference evidence="7 8" key="1">
    <citation type="submission" date="2021-02" db="EMBL/GenBank/DDBJ databases">
        <title>Actinophytocola xerophila sp. nov., isolated from soil of cotton cropping field.</title>
        <authorList>
            <person name="Huang R."/>
            <person name="Chen X."/>
            <person name="Ge X."/>
            <person name="Liu W."/>
        </authorList>
    </citation>
    <scope>NUCLEOTIDE SEQUENCE [LARGE SCALE GENOMIC DNA]</scope>
    <source>
        <strain evidence="7 8">S1-96</strain>
    </source>
</reference>